<feature type="region of interest" description="Disordered" evidence="1">
    <location>
        <begin position="1"/>
        <end position="24"/>
    </location>
</feature>
<feature type="compositionally biased region" description="Basic and acidic residues" evidence="1">
    <location>
        <begin position="11"/>
        <end position="22"/>
    </location>
</feature>
<protein>
    <submittedName>
        <fullName evidence="2">Uncharacterized protein</fullName>
    </submittedName>
</protein>
<dbReference type="AlphaFoldDB" id="A0A0F9FDU5"/>
<name>A0A0F9FDU5_9ZZZZ</name>
<dbReference type="EMBL" id="LAZR01033016">
    <property type="protein sequence ID" value="KKL49277.1"/>
    <property type="molecule type" value="Genomic_DNA"/>
</dbReference>
<gene>
    <name evidence="2" type="ORF">LCGC14_2317190</name>
</gene>
<reference evidence="2" key="1">
    <citation type="journal article" date="2015" name="Nature">
        <title>Complex archaea that bridge the gap between prokaryotes and eukaryotes.</title>
        <authorList>
            <person name="Spang A."/>
            <person name="Saw J.H."/>
            <person name="Jorgensen S.L."/>
            <person name="Zaremba-Niedzwiedzka K."/>
            <person name="Martijn J."/>
            <person name="Lind A.E."/>
            <person name="van Eijk R."/>
            <person name="Schleper C."/>
            <person name="Guy L."/>
            <person name="Ettema T.J."/>
        </authorList>
    </citation>
    <scope>NUCLEOTIDE SEQUENCE</scope>
</reference>
<evidence type="ECO:0000256" key="1">
    <source>
        <dbReference type="SAM" id="MobiDB-lite"/>
    </source>
</evidence>
<accession>A0A0F9FDU5</accession>
<organism evidence="2">
    <name type="scientific">marine sediment metagenome</name>
    <dbReference type="NCBI Taxonomy" id="412755"/>
    <lineage>
        <taxon>unclassified sequences</taxon>
        <taxon>metagenomes</taxon>
        <taxon>ecological metagenomes</taxon>
    </lineage>
</organism>
<feature type="non-terminal residue" evidence="2">
    <location>
        <position position="1"/>
    </location>
</feature>
<comment type="caution">
    <text evidence="2">The sequence shown here is derived from an EMBL/GenBank/DDBJ whole genome shotgun (WGS) entry which is preliminary data.</text>
</comment>
<proteinExistence type="predicted"/>
<sequence>LKGGGDGLPRLPRDRKVREQRPRRANRFVKMMRRSAAWMIEAAL</sequence>
<evidence type="ECO:0000313" key="2">
    <source>
        <dbReference type="EMBL" id="KKL49277.1"/>
    </source>
</evidence>